<dbReference type="InterPro" id="IPR050445">
    <property type="entry name" value="Bact_polysacc_biosynth/exp"/>
</dbReference>
<sequence length="215" mass="23125">MDGSLPAIRLDVATPSESNLASTVLDQERQVLLLTAANNGCGVTTSAIAMAQQLTAACSGQVLLIDASLSPNSLTCQLGMQEQLGFLDLVADGSSTSLDTCLVELPANSFHLLPLGQRRNDGRRLSAEQLRQLLSQLRDRYRFVVIDGEAVYAGGDTLTIGSLVDGVILVVRAEETRWEVAQAATQRLAQAGANLMGSVLNARKYYMPKWVYDQL</sequence>
<dbReference type="Gene3D" id="3.40.50.300">
    <property type="entry name" value="P-loop containing nucleotide triphosphate hydrolases"/>
    <property type="match status" value="1"/>
</dbReference>
<dbReference type="GO" id="GO:0005886">
    <property type="term" value="C:plasma membrane"/>
    <property type="evidence" value="ECO:0007669"/>
    <property type="project" value="TreeGrafter"/>
</dbReference>
<dbReference type="STRING" id="1499686.BN1079_02237"/>
<keyword evidence="4" id="KW-1185">Reference proteome</keyword>
<dbReference type="Proteomes" id="UP000053902">
    <property type="component" value="Unassembled WGS sequence"/>
</dbReference>
<evidence type="ECO:0000256" key="1">
    <source>
        <dbReference type="ARBA" id="ARBA00022741"/>
    </source>
</evidence>
<evidence type="ECO:0000313" key="3">
    <source>
        <dbReference type="EMBL" id="CDZ94907.1"/>
    </source>
</evidence>
<keyword evidence="1" id="KW-0547">Nucleotide-binding</keyword>
<dbReference type="InterPro" id="IPR027417">
    <property type="entry name" value="P-loop_NTPase"/>
</dbReference>
<name>A0A078LXA7_9PSED</name>
<proteinExistence type="predicted"/>
<dbReference type="AlphaFoldDB" id="A0A078LXA7"/>
<dbReference type="PANTHER" id="PTHR32309">
    <property type="entry name" value="TYROSINE-PROTEIN KINASE"/>
    <property type="match status" value="1"/>
</dbReference>
<dbReference type="CDD" id="cd05387">
    <property type="entry name" value="BY-kinase"/>
    <property type="match status" value="1"/>
</dbReference>
<reference evidence="3 4" key="1">
    <citation type="submission" date="2014-07" db="EMBL/GenBank/DDBJ databases">
        <authorList>
            <person name="Urmite Genomes Urmite Genomes"/>
        </authorList>
    </citation>
    <scope>NUCLEOTIDE SEQUENCE [LARGE SCALE GENOMIC DNA]</scope>
    <source>
        <strain evidence="3 4">20_BN</strain>
    </source>
</reference>
<evidence type="ECO:0000313" key="4">
    <source>
        <dbReference type="Proteomes" id="UP000053902"/>
    </source>
</evidence>
<organism evidence="3 4">
    <name type="scientific">Pseudomonas saudiphocaensis</name>
    <dbReference type="NCBI Taxonomy" id="1499686"/>
    <lineage>
        <taxon>Bacteria</taxon>
        <taxon>Pseudomonadati</taxon>
        <taxon>Pseudomonadota</taxon>
        <taxon>Gammaproteobacteria</taxon>
        <taxon>Pseudomonadales</taxon>
        <taxon>Pseudomonadaceae</taxon>
        <taxon>Pseudomonas</taxon>
    </lineage>
</organism>
<evidence type="ECO:0000256" key="2">
    <source>
        <dbReference type="ARBA" id="ARBA00022840"/>
    </source>
</evidence>
<dbReference type="InterPro" id="IPR005702">
    <property type="entry name" value="Wzc-like_C"/>
</dbReference>
<dbReference type="GO" id="GO:0004713">
    <property type="term" value="F:protein tyrosine kinase activity"/>
    <property type="evidence" value="ECO:0007669"/>
    <property type="project" value="TreeGrafter"/>
</dbReference>
<protein>
    <submittedName>
        <fullName evidence="3">Chromosome partitioning ATPase</fullName>
    </submittedName>
</protein>
<dbReference type="HOGENOM" id="CLU_052027_2_3_6"/>
<dbReference type="PANTHER" id="PTHR32309:SF13">
    <property type="entry name" value="FERRIC ENTEROBACTIN TRANSPORT PROTEIN FEPE"/>
    <property type="match status" value="1"/>
</dbReference>
<dbReference type="OrthoDB" id="7002429at2"/>
<keyword evidence="2" id="KW-0067">ATP-binding</keyword>
<accession>A0A078LXA7</accession>
<gene>
    <name evidence="3" type="ORF">BN1079_02237</name>
</gene>
<dbReference type="SUPFAM" id="SSF52540">
    <property type="entry name" value="P-loop containing nucleoside triphosphate hydrolases"/>
    <property type="match status" value="1"/>
</dbReference>
<dbReference type="EMBL" id="CCSF01000001">
    <property type="protein sequence ID" value="CDZ94907.1"/>
    <property type="molecule type" value="Genomic_DNA"/>
</dbReference>
<dbReference type="RefSeq" id="WP_037024317.1">
    <property type="nucleotide sequence ID" value="NZ_CCSF01000001.1"/>
</dbReference>
<dbReference type="eggNOG" id="COG0489">
    <property type="taxonomic scope" value="Bacteria"/>
</dbReference>